<dbReference type="SUPFAM" id="SSF56219">
    <property type="entry name" value="DNase I-like"/>
    <property type="match status" value="1"/>
</dbReference>
<evidence type="ECO:0008006" key="4">
    <source>
        <dbReference type="Google" id="ProtNLM"/>
    </source>
</evidence>
<evidence type="ECO:0000313" key="3">
    <source>
        <dbReference type="Proteomes" id="UP000740413"/>
    </source>
</evidence>
<dbReference type="Proteomes" id="UP000740413">
    <property type="component" value="Unassembled WGS sequence"/>
</dbReference>
<keyword evidence="3" id="KW-1185">Reference proteome</keyword>
<dbReference type="Gene3D" id="3.60.10.10">
    <property type="entry name" value="Endonuclease/exonuclease/phosphatase"/>
    <property type="match status" value="1"/>
</dbReference>
<dbReference type="EMBL" id="JACATN010000002">
    <property type="protein sequence ID" value="MBT2161305.1"/>
    <property type="molecule type" value="Genomic_DNA"/>
</dbReference>
<dbReference type="InterPro" id="IPR036691">
    <property type="entry name" value="Endo/exonu/phosph_ase_sf"/>
</dbReference>
<feature type="compositionally biased region" description="Basic and acidic residues" evidence="1">
    <location>
        <begin position="310"/>
        <end position="321"/>
    </location>
</feature>
<reference evidence="2 3" key="1">
    <citation type="submission" date="2020-06" db="EMBL/GenBank/DDBJ databases">
        <authorList>
            <person name="Isaeva M.P."/>
            <person name="Chernysheva N.Y."/>
        </authorList>
    </citation>
    <scope>NUCLEOTIDE SEQUENCE [LARGE SCALE GENOMIC DNA]</scope>
    <source>
        <strain evidence="2 3">KMM 6746</strain>
    </source>
</reference>
<dbReference type="PANTHER" id="PTHR16320">
    <property type="entry name" value="SPHINGOMYELINASE FAMILY MEMBER"/>
    <property type="match status" value="1"/>
</dbReference>
<feature type="region of interest" description="Disordered" evidence="1">
    <location>
        <begin position="246"/>
        <end position="266"/>
    </location>
</feature>
<proteinExistence type="predicted"/>
<feature type="compositionally biased region" description="Polar residues" evidence="1">
    <location>
        <begin position="322"/>
        <end position="332"/>
    </location>
</feature>
<feature type="compositionally biased region" description="Basic and acidic residues" evidence="1">
    <location>
        <begin position="247"/>
        <end position="262"/>
    </location>
</feature>
<accession>A0ABS5WEP2</accession>
<sequence length="370" mass="41344">MNTYLMKAFIFGTKPAVDDRADKIGEKIVENHDIALLQEIFEDNVKDIVLGAWRKKGLPKPSVVEDARSTSNASSGLVMIDQIGTLENKKFHEFDNEEGFFGDSRADKGVLFSTVDIGIGASKLELYNTHLNSDGHKARRLQLLELASFIERTHKNKNIAILAGDFNLSPDDPIAFSNGIVLTGGRGGEGNLDNINSRFNKIIRSKLASGEYPDGMTEYQALLEILGALGFVDMWAARNGTRGYTKNVHEKSKRDKMCKPAKDNPQLCEDSDSKVLKGSSKRIDFMFISNPNDSHTFSLDFTRPRRVRYERRPNAPYREDSIVQQPRTAQGTQPPPILIKGIDMLSDHIGLSTTLLFSKKNTMIYNRPSC</sequence>
<dbReference type="InterPro" id="IPR038772">
    <property type="entry name" value="Sph/SMPD2-like"/>
</dbReference>
<evidence type="ECO:0000256" key="1">
    <source>
        <dbReference type="SAM" id="MobiDB-lite"/>
    </source>
</evidence>
<evidence type="ECO:0000313" key="2">
    <source>
        <dbReference type="EMBL" id="MBT2161305.1"/>
    </source>
</evidence>
<reference evidence="3" key="2">
    <citation type="submission" date="2023-07" db="EMBL/GenBank/DDBJ databases">
        <title>Zobellia barbeyronii sp. nov., a new marine flavobacterium, isolated from green and red algae.</title>
        <authorList>
            <person name="Nedashkovskaya O.I."/>
            <person name="Otstavnykh N."/>
            <person name="Zhukova N."/>
            <person name="Guzev K."/>
            <person name="Chausova V."/>
            <person name="Tekutyeva L."/>
            <person name="Mikhailov V."/>
            <person name="Isaeva M."/>
        </authorList>
    </citation>
    <scope>NUCLEOTIDE SEQUENCE [LARGE SCALE GENOMIC DNA]</scope>
    <source>
        <strain evidence="3">KMM 6746</strain>
    </source>
</reference>
<organism evidence="2 3">
    <name type="scientific">Zobellia barbeyronii</name>
    <dbReference type="NCBI Taxonomy" id="2748009"/>
    <lineage>
        <taxon>Bacteria</taxon>
        <taxon>Pseudomonadati</taxon>
        <taxon>Bacteroidota</taxon>
        <taxon>Flavobacteriia</taxon>
        <taxon>Flavobacteriales</taxon>
        <taxon>Flavobacteriaceae</taxon>
        <taxon>Zobellia</taxon>
    </lineage>
</organism>
<gene>
    <name evidence="2" type="ORF">HW347_08500</name>
</gene>
<name>A0ABS5WEP2_9FLAO</name>
<dbReference type="PANTHER" id="PTHR16320:SF23">
    <property type="entry name" value="SPHINGOMYELINASE C 1"/>
    <property type="match status" value="1"/>
</dbReference>
<feature type="region of interest" description="Disordered" evidence="1">
    <location>
        <begin position="310"/>
        <end position="335"/>
    </location>
</feature>
<comment type="caution">
    <text evidence="2">The sequence shown here is derived from an EMBL/GenBank/DDBJ whole genome shotgun (WGS) entry which is preliminary data.</text>
</comment>
<protein>
    <recommendedName>
        <fullName evidence="4">Endonuclease/exonuclease/phosphatase domain-containing protein</fullName>
    </recommendedName>
</protein>